<evidence type="ECO:0000313" key="2">
    <source>
        <dbReference type="EMBL" id="KMW23199.1"/>
    </source>
</evidence>
<dbReference type="InterPro" id="IPR013785">
    <property type="entry name" value="Aldolase_TIM"/>
</dbReference>
<feature type="active site" description="Schiff-base intermediate with dihydroxyacetone-P" evidence="1">
    <location>
        <position position="178"/>
    </location>
</feature>
<gene>
    <name evidence="2" type="ORF">HMPREF9470_00990</name>
</gene>
<dbReference type="PANTHER" id="PTHR47916">
    <property type="entry name" value="FRUCTOSE-BISPHOSPHATE ALDOLASE CLASS 1"/>
    <property type="match status" value="1"/>
</dbReference>
<proteinExistence type="predicted"/>
<dbReference type="PATRIC" id="fig|742734.4.peg.1051"/>
<dbReference type="Proteomes" id="UP000037392">
    <property type="component" value="Unassembled WGS sequence"/>
</dbReference>
<reference evidence="2 3" key="1">
    <citation type="submission" date="2011-04" db="EMBL/GenBank/DDBJ databases">
        <title>The Genome Sequence of Clostridium citroniae WAL-19142.</title>
        <authorList>
            <consortium name="The Broad Institute Genome Sequencing Platform"/>
            <person name="Earl A."/>
            <person name="Ward D."/>
            <person name="Feldgarden M."/>
            <person name="Gevers D."/>
            <person name="Warren Y.A."/>
            <person name="Tyrrell K.L."/>
            <person name="Citron D.M."/>
            <person name="Goldstein E.J."/>
            <person name="Daigneault M."/>
            <person name="Allen-Vercoe E."/>
            <person name="Young S.K."/>
            <person name="Zeng Q."/>
            <person name="Gargeya S."/>
            <person name="Fitzgerald M."/>
            <person name="Haas B."/>
            <person name="Abouelleil A."/>
            <person name="Alvarado L."/>
            <person name="Arachchi H.M."/>
            <person name="Berlin A."/>
            <person name="Brown A."/>
            <person name="Chapman S.B."/>
            <person name="Chen Z."/>
            <person name="Dunbar C."/>
            <person name="Freedman E."/>
            <person name="Gearin G."/>
            <person name="Gellesch M."/>
            <person name="Goldberg J."/>
            <person name="Griggs A."/>
            <person name="Gujja S."/>
            <person name="Heilman E.R."/>
            <person name="Heiman D."/>
            <person name="Howarth C."/>
            <person name="Larson L."/>
            <person name="Lui A."/>
            <person name="MacDonald P.J."/>
            <person name="Mehta T."/>
            <person name="Montmayeur A."/>
            <person name="Murphy C."/>
            <person name="Neiman D."/>
            <person name="Pearson M."/>
            <person name="Priest M."/>
            <person name="Roberts A."/>
            <person name="Saif S."/>
            <person name="Shea T."/>
            <person name="Shenoy N."/>
            <person name="Sisk P."/>
            <person name="Stolte C."/>
            <person name="Sykes S."/>
            <person name="White J."/>
            <person name="Yandava C."/>
            <person name="Wortman J."/>
            <person name="Nusbaum C."/>
            <person name="Birren B."/>
        </authorList>
    </citation>
    <scope>NUCLEOTIDE SEQUENCE [LARGE SCALE GENOMIC DNA]</scope>
    <source>
        <strain evidence="2 3">WAL-19142</strain>
    </source>
</reference>
<dbReference type="InterPro" id="IPR002915">
    <property type="entry name" value="DeoC/FbaB/LacD_aldolase"/>
</dbReference>
<dbReference type="Pfam" id="PF01791">
    <property type="entry name" value="DeoC"/>
    <property type="match status" value="1"/>
</dbReference>
<dbReference type="Gene3D" id="3.20.20.70">
    <property type="entry name" value="Aldolase class I"/>
    <property type="match status" value="1"/>
</dbReference>
<comment type="caution">
    <text evidence="2">The sequence shown here is derived from an EMBL/GenBank/DDBJ whole genome shotgun (WGS) entry which is preliminary data.</text>
</comment>
<dbReference type="PIRSF" id="PIRSF038992">
    <property type="entry name" value="Aldolase_Ia"/>
    <property type="match status" value="1"/>
</dbReference>
<evidence type="ECO:0008006" key="4">
    <source>
        <dbReference type="Google" id="ProtNLM"/>
    </source>
</evidence>
<dbReference type="AlphaFoldDB" id="A0A0J9CF32"/>
<evidence type="ECO:0000313" key="3">
    <source>
        <dbReference type="Proteomes" id="UP000037392"/>
    </source>
</evidence>
<dbReference type="SMART" id="SM01133">
    <property type="entry name" value="DeoC"/>
    <property type="match status" value="1"/>
</dbReference>
<organism evidence="2 3">
    <name type="scientific">[Clostridium] citroniae WAL-19142</name>
    <dbReference type="NCBI Taxonomy" id="742734"/>
    <lineage>
        <taxon>Bacteria</taxon>
        <taxon>Bacillati</taxon>
        <taxon>Bacillota</taxon>
        <taxon>Clostridia</taxon>
        <taxon>Lachnospirales</taxon>
        <taxon>Lachnospiraceae</taxon>
        <taxon>Enterocloster</taxon>
    </lineage>
</organism>
<name>A0A0J9CF32_9FIRM</name>
<dbReference type="PANTHER" id="PTHR47916:SF1">
    <property type="entry name" value="3-HYDROXY-5-PHOSPHONOOXYPENTANE-2,4-DIONE THIOLASE"/>
    <property type="match status" value="1"/>
</dbReference>
<accession>A0A0J9CF32</accession>
<dbReference type="InterPro" id="IPR041720">
    <property type="entry name" value="FbaB-like"/>
</dbReference>
<evidence type="ECO:0000256" key="1">
    <source>
        <dbReference type="PIRSR" id="PIRSR038992-1"/>
    </source>
</evidence>
<dbReference type="GO" id="GO:0004332">
    <property type="term" value="F:fructose-bisphosphate aldolase activity"/>
    <property type="evidence" value="ECO:0007669"/>
    <property type="project" value="InterPro"/>
</dbReference>
<dbReference type="OrthoDB" id="5915071at2"/>
<dbReference type="SUPFAM" id="SSF51569">
    <property type="entry name" value="Aldolase"/>
    <property type="match status" value="1"/>
</dbReference>
<protein>
    <recommendedName>
        <fullName evidence="4">Fructose-bisphosphate aldolase</fullName>
    </recommendedName>
</protein>
<dbReference type="InterPro" id="IPR050456">
    <property type="entry name" value="DeoC/FbaB_aldolase"/>
</dbReference>
<feature type="active site" description="Proton donor" evidence="1">
    <location>
        <position position="145"/>
    </location>
</feature>
<sequence length="270" mass="29658">MEFMGYSARMRRLMPEKDGRYFGLTVDHSMARGVMRGLDTFQQTIDDMCAGGPDAITMHKGLAERCFGQHAGITPLVLKCTTFSPYQPDFDTPVATVEEGVRLGADAVSIGCIVCGDKQPQQLSTLADYCKKAKELGMPVISHIYPRGNCLKDDARYDWKNILYATRAAAELGVDLIKTNYTGDPESFARVVEGTPSMVAIAGGDNCRTPQELLKMTKDVLDSGAVGVTYGRFIIQYPKITPMVKAVKSIIHGGYSVKEAMELLEELEHE</sequence>
<dbReference type="EMBL" id="ADLK01000006">
    <property type="protein sequence ID" value="KMW23199.1"/>
    <property type="molecule type" value="Genomic_DNA"/>
</dbReference>